<dbReference type="EnsemblMetazoa" id="AALFPA23_000086.R39104">
    <property type="protein sequence ID" value="AALFPA23_000086.P39104"/>
    <property type="gene ID" value="AALFPA23_000086"/>
</dbReference>
<dbReference type="SMART" id="SM00355">
    <property type="entry name" value="ZnF_C2H2"/>
    <property type="match status" value="11"/>
</dbReference>
<feature type="compositionally biased region" description="Acidic residues" evidence="7">
    <location>
        <begin position="154"/>
        <end position="185"/>
    </location>
</feature>
<reference evidence="11" key="1">
    <citation type="journal article" date="2015" name="Proc. Natl. Acad. Sci. U.S.A.">
        <title>Genome sequence of the Asian Tiger mosquito, Aedes albopictus, reveals insights into its biology, genetics, and evolution.</title>
        <authorList>
            <person name="Chen X.G."/>
            <person name="Jiang X."/>
            <person name="Gu J."/>
            <person name="Xu M."/>
            <person name="Wu Y."/>
            <person name="Deng Y."/>
            <person name="Zhang C."/>
            <person name="Bonizzoni M."/>
            <person name="Dermauw W."/>
            <person name="Vontas J."/>
            <person name="Armbruster P."/>
            <person name="Huang X."/>
            <person name="Yang Y."/>
            <person name="Zhang H."/>
            <person name="He W."/>
            <person name="Peng H."/>
            <person name="Liu Y."/>
            <person name="Wu K."/>
            <person name="Chen J."/>
            <person name="Lirakis M."/>
            <person name="Topalis P."/>
            <person name="Van Leeuwen T."/>
            <person name="Hall A.B."/>
            <person name="Jiang X."/>
            <person name="Thorpe C."/>
            <person name="Mueller R.L."/>
            <person name="Sun C."/>
            <person name="Waterhouse R.M."/>
            <person name="Yan G."/>
            <person name="Tu Z.J."/>
            <person name="Fang X."/>
            <person name="James A.A."/>
        </authorList>
    </citation>
    <scope>NUCLEOTIDE SEQUENCE [LARGE SCALE GENOMIC DNA]</scope>
    <source>
        <strain evidence="11">Foshan</strain>
    </source>
</reference>
<feature type="domain" description="C2H2-type" evidence="8">
    <location>
        <begin position="507"/>
        <end position="534"/>
    </location>
</feature>
<proteinExistence type="predicted"/>
<feature type="domain" description="C2H2-type" evidence="8">
    <location>
        <begin position="393"/>
        <end position="420"/>
    </location>
</feature>
<dbReference type="InterPro" id="IPR013087">
    <property type="entry name" value="Znf_C2H2_type"/>
</dbReference>
<evidence type="ECO:0000256" key="3">
    <source>
        <dbReference type="ARBA" id="ARBA00022771"/>
    </source>
</evidence>
<feature type="domain" description="C2H2-type" evidence="8">
    <location>
        <begin position="451"/>
        <end position="478"/>
    </location>
</feature>
<dbReference type="GeneID" id="109398634"/>
<evidence type="ECO:0000313" key="10">
    <source>
        <dbReference type="EnsemblMetazoa" id="AALFPA23_000086.P39104"/>
    </source>
</evidence>
<feature type="binding site" evidence="6">
    <location>
        <position position="55"/>
    </location>
    <ligand>
        <name>Zn(2+)</name>
        <dbReference type="ChEBI" id="CHEBI:29105"/>
    </ligand>
</feature>
<feature type="region of interest" description="Disordered" evidence="7">
    <location>
        <begin position="121"/>
        <end position="195"/>
    </location>
</feature>
<protein>
    <recommendedName>
        <fullName evidence="12">C2h2-type zn-finger protein</fullName>
    </recommendedName>
</protein>
<dbReference type="PANTHER" id="PTHR24379">
    <property type="entry name" value="KRAB AND ZINC FINGER DOMAIN-CONTAINING"/>
    <property type="match status" value="1"/>
</dbReference>
<dbReference type="SUPFAM" id="SSF57667">
    <property type="entry name" value="beta-beta-alpha zinc fingers"/>
    <property type="match status" value="5"/>
</dbReference>
<dbReference type="Pfam" id="PF13894">
    <property type="entry name" value="zf-C2H2_4"/>
    <property type="match status" value="1"/>
</dbReference>
<evidence type="ECO:0000256" key="5">
    <source>
        <dbReference type="PROSITE-ProRule" id="PRU00042"/>
    </source>
</evidence>
<dbReference type="PROSITE" id="PS00028">
    <property type="entry name" value="ZINC_FINGER_C2H2_1"/>
    <property type="match status" value="8"/>
</dbReference>
<keyword evidence="2" id="KW-0677">Repeat</keyword>
<reference evidence="10" key="2">
    <citation type="submission" date="2025-05" db="UniProtKB">
        <authorList>
            <consortium name="EnsemblMetazoa"/>
        </authorList>
    </citation>
    <scope>IDENTIFICATION</scope>
    <source>
        <strain evidence="10">Foshan</strain>
    </source>
</reference>
<evidence type="ECO:0000256" key="6">
    <source>
        <dbReference type="PROSITE-ProRule" id="PRU01263"/>
    </source>
</evidence>
<organism evidence="10 11">
    <name type="scientific">Aedes albopictus</name>
    <name type="common">Asian tiger mosquito</name>
    <name type="synonym">Stegomyia albopicta</name>
    <dbReference type="NCBI Taxonomy" id="7160"/>
    <lineage>
        <taxon>Eukaryota</taxon>
        <taxon>Metazoa</taxon>
        <taxon>Ecdysozoa</taxon>
        <taxon>Arthropoda</taxon>
        <taxon>Hexapoda</taxon>
        <taxon>Insecta</taxon>
        <taxon>Pterygota</taxon>
        <taxon>Neoptera</taxon>
        <taxon>Endopterygota</taxon>
        <taxon>Diptera</taxon>
        <taxon>Nematocera</taxon>
        <taxon>Culicoidea</taxon>
        <taxon>Culicidae</taxon>
        <taxon>Culicinae</taxon>
        <taxon>Aedini</taxon>
        <taxon>Aedes</taxon>
        <taxon>Stegomyia</taxon>
    </lineage>
</organism>
<feature type="compositionally biased region" description="Basic and acidic residues" evidence="7">
    <location>
        <begin position="128"/>
        <end position="153"/>
    </location>
</feature>
<keyword evidence="11" id="KW-1185">Reference proteome</keyword>
<dbReference type="Proteomes" id="UP000069940">
    <property type="component" value="Unassembled WGS sequence"/>
</dbReference>
<feature type="domain" description="C2H2-type" evidence="8">
    <location>
        <begin position="263"/>
        <end position="285"/>
    </location>
</feature>
<dbReference type="Pfam" id="PF13912">
    <property type="entry name" value="zf-C2H2_6"/>
    <property type="match status" value="1"/>
</dbReference>
<dbReference type="Pfam" id="PF07776">
    <property type="entry name" value="zf-AD"/>
    <property type="match status" value="1"/>
</dbReference>
<name>A0ABM1XIU6_AEDAL</name>
<feature type="domain" description="C2H2-type" evidence="8">
    <location>
        <begin position="365"/>
        <end position="392"/>
    </location>
</feature>
<sequence length="540" mass="62625">MFPIINSTACRICFDTADSVQSLADIVEGNSLADMLRYCVNLEIDQNDGLPYQCCIRCKQDLVVAYQLVTRCHQSDSKFREMLEVKFKRRSPVDNDLMPPLTEDDIKIELDVDEEQIYAEPLFQDMDLDSKSDVKKEKNDGTDNKAADAKKDSSDDEDQEEDEEGDEDDVSNDEVAFDENEDDKEDSPKKKSKNPERCCRCRARLTTMEAIVEHSQTVHLIKRCTDLDKIKAKPFECDLCFKRYSNRKALRKHKLLLFVKGRFQCDECGQTFRLERTLLRHKDIHKNVIQPYSGRRDQLPRCCACYEQFDTDELLKKHADESHPPDLESADDPNKPFPCDVCHRRYKNLRILKDHQMKPYRTTQYQCATCGRTFKEKCALADHERSHREEKSFICPVCSKSFAMRDSYRKHVKAHSLAEDRFKCEICGKGFKAKANLKCHLITHNPQHRPIQCTLCPANFARKICLQAHMKLHTGEKSHKCDQCGAAYTFATDLKRHIMAHNGIKPHVCTICGRGYPRKDYLRKHMANHDQRRLEGNSLV</sequence>
<accession>A0ABM1XIU6</accession>
<dbReference type="PROSITE" id="PS50157">
    <property type="entry name" value="ZINC_FINGER_C2H2_2"/>
    <property type="match status" value="7"/>
</dbReference>
<evidence type="ECO:0000256" key="7">
    <source>
        <dbReference type="SAM" id="MobiDB-lite"/>
    </source>
</evidence>
<keyword evidence="1 6" id="KW-0479">Metal-binding</keyword>
<feature type="binding site" evidence="6">
    <location>
        <position position="10"/>
    </location>
    <ligand>
        <name>Zn(2+)</name>
        <dbReference type="ChEBI" id="CHEBI:29105"/>
    </ligand>
</feature>
<dbReference type="SMART" id="SM00868">
    <property type="entry name" value="zf-AD"/>
    <property type="match status" value="1"/>
</dbReference>
<evidence type="ECO:0000259" key="9">
    <source>
        <dbReference type="PROSITE" id="PS51915"/>
    </source>
</evidence>
<dbReference type="PROSITE" id="PS51915">
    <property type="entry name" value="ZAD"/>
    <property type="match status" value="1"/>
</dbReference>
<evidence type="ECO:0000256" key="2">
    <source>
        <dbReference type="ARBA" id="ARBA00022737"/>
    </source>
</evidence>
<evidence type="ECO:0000256" key="1">
    <source>
        <dbReference type="ARBA" id="ARBA00022723"/>
    </source>
</evidence>
<keyword evidence="3 5" id="KW-0863">Zinc-finger</keyword>
<evidence type="ECO:0008006" key="12">
    <source>
        <dbReference type="Google" id="ProtNLM"/>
    </source>
</evidence>
<feature type="domain" description="C2H2-type" evidence="8">
    <location>
        <begin position="422"/>
        <end position="449"/>
    </location>
</feature>
<dbReference type="Pfam" id="PF00096">
    <property type="entry name" value="zf-C2H2"/>
    <property type="match status" value="6"/>
</dbReference>
<dbReference type="Gene3D" id="3.30.160.60">
    <property type="entry name" value="Classic Zinc Finger"/>
    <property type="match status" value="8"/>
</dbReference>
<evidence type="ECO:0000313" key="11">
    <source>
        <dbReference type="Proteomes" id="UP000069940"/>
    </source>
</evidence>
<feature type="domain" description="C2H2-type" evidence="8">
    <location>
        <begin position="479"/>
        <end position="506"/>
    </location>
</feature>
<feature type="domain" description="ZAD" evidence="9">
    <location>
        <begin position="8"/>
        <end position="82"/>
    </location>
</feature>
<dbReference type="SUPFAM" id="SSF57716">
    <property type="entry name" value="Glucocorticoid receptor-like (DNA-binding domain)"/>
    <property type="match status" value="1"/>
</dbReference>
<dbReference type="InterPro" id="IPR012934">
    <property type="entry name" value="Znf_AD"/>
</dbReference>
<dbReference type="RefSeq" id="XP_019526563.3">
    <property type="nucleotide sequence ID" value="XM_019671018.3"/>
</dbReference>
<keyword evidence="4 6" id="KW-0862">Zinc</keyword>
<feature type="binding site" evidence="6">
    <location>
        <position position="13"/>
    </location>
    <ligand>
        <name>Zn(2+)</name>
        <dbReference type="ChEBI" id="CHEBI:29105"/>
    </ligand>
</feature>
<dbReference type="InterPro" id="IPR036236">
    <property type="entry name" value="Znf_C2H2_sf"/>
</dbReference>
<evidence type="ECO:0000259" key="8">
    <source>
        <dbReference type="PROSITE" id="PS50157"/>
    </source>
</evidence>
<dbReference type="PANTHER" id="PTHR24379:SF127">
    <property type="entry name" value="BLOODY FINGERS-RELATED"/>
    <property type="match status" value="1"/>
</dbReference>
<feature type="compositionally biased region" description="Basic and acidic residues" evidence="7">
    <location>
        <begin position="186"/>
        <end position="195"/>
    </location>
</feature>
<evidence type="ECO:0000256" key="4">
    <source>
        <dbReference type="ARBA" id="ARBA00022833"/>
    </source>
</evidence>
<feature type="binding site" evidence="6">
    <location>
        <position position="58"/>
    </location>
    <ligand>
        <name>Zn(2+)</name>
        <dbReference type="ChEBI" id="CHEBI:29105"/>
    </ligand>
</feature>